<dbReference type="STRING" id="338188.ERS852397_02554"/>
<reference evidence="5 6" key="2">
    <citation type="journal article" date="2019" name="Nat. Med.">
        <title>A library of human gut bacterial isolates paired with longitudinal multiomics data enables mechanistic microbiome research.</title>
        <authorList>
            <person name="Poyet M."/>
            <person name="Groussin M."/>
            <person name="Gibbons S.M."/>
            <person name="Avila-Pacheco J."/>
            <person name="Jiang X."/>
            <person name="Kearney S.M."/>
            <person name="Perrotta A.R."/>
            <person name="Berdy B."/>
            <person name="Zhao S."/>
            <person name="Lieberman T.D."/>
            <person name="Swanson P.K."/>
            <person name="Smith M."/>
            <person name="Roesemann S."/>
            <person name="Alexander J.E."/>
            <person name="Rich S.A."/>
            <person name="Livny J."/>
            <person name="Vlamakis H."/>
            <person name="Clish C."/>
            <person name="Bullock K."/>
            <person name="Deik A."/>
            <person name="Scott J."/>
            <person name="Pierce K.A."/>
            <person name="Xavier R.J."/>
            <person name="Alm E.J."/>
        </authorList>
    </citation>
    <scope>NUCLEOTIDE SEQUENCE [LARGE SCALE GENOMIC DNA]</scope>
    <source>
        <strain evidence="3 6">BIOML-A2</strain>
        <strain evidence="2 5">BIOML-A6</strain>
    </source>
</reference>
<dbReference type="PANTHER" id="PTHR11669">
    <property type="entry name" value="REPLICATION FACTOR C / DNA POLYMERASE III GAMMA-TAU SUBUNIT"/>
    <property type="match status" value="1"/>
</dbReference>
<dbReference type="SUPFAM" id="SSF52540">
    <property type="entry name" value="P-loop containing nucleoside triphosphate hydrolases"/>
    <property type="match status" value="1"/>
</dbReference>
<dbReference type="Gene3D" id="3.40.50.300">
    <property type="entry name" value="P-loop containing nucleotide triphosphate hydrolases"/>
    <property type="match status" value="1"/>
</dbReference>
<dbReference type="Proteomes" id="UP000440198">
    <property type="component" value="Unassembled WGS sequence"/>
</dbReference>
<dbReference type="GO" id="GO:0003887">
    <property type="term" value="F:DNA-directed DNA polymerase activity"/>
    <property type="evidence" value="ECO:0007669"/>
    <property type="project" value="UniProtKB-EC"/>
</dbReference>
<proteinExistence type="predicted"/>
<keyword evidence="1" id="KW-0548">Nucleotidyltransferase</keyword>
<evidence type="ECO:0000313" key="1">
    <source>
        <dbReference type="EMBL" id="CUO68075.1"/>
    </source>
</evidence>
<reference evidence="1 4" key="1">
    <citation type="submission" date="2015-09" db="EMBL/GenBank/DDBJ databases">
        <authorList>
            <consortium name="Pathogen Informatics"/>
        </authorList>
    </citation>
    <scope>NUCLEOTIDE SEQUENCE [LARGE SCALE GENOMIC DNA]</scope>
    <source>
        <strain evidence="1 4">2789STDY5608840</strain>
    </source>
</reference>
<dbReference type="EMBL" id="CYZH01000013">
    <property type="protein sequence ID" value="CUO68075.1"/>
    <property type="molecule type" value="Genomic_DNA"/>
</dbReference>
<evidence type="ECO:0000313" key="6">
    <source>
        <dbReference type="Proteomes" id="UP000440198"/>
    </source>
</evidence>
<dbReference type="EC" id="2.7.7.7" evidence="1"/>
<dbReference type="EMBL" id="VWAK01000043">
    <property type="protein sequence ID" value="KAA5227807.1"/>
    <property type="molecule type" value="Genomic_DNA"/>
</dbReference>
<evidence type="ECO:0000313" key="4">
    <source>
        <dbReference type="Proteomes" id="UP000095517"/>
    </source>
</evidence>
<evidence type="ECO:0000313" key="3">
    <source>
        <dbReference type="EMBL" id="KAA5253700.1"/>
    </source>
</evidence>
<dbReference type="RefSeq" id="WP_007755875.1">
    <property type="nucleotide sequence ID" value="NZ_CABIXA010000013.1"/>
</dbReference>
<evidence type="ECO:0000313" key="2">
    <source>
        <dbReference type="EMBL" id="KAA5227807.1"/>
    </source>
</evidence>
<sequence length="375" mass="43427">MFFRDVIGQEEVKQRLIQEVNEGRIPHAQLICGPEGVGKIPLAIAYARYISCSNRSETDACGVCPSCVKFNKLVHPDVHFVFPIVNKAKSPKVSVCADFLPQWREQLLTSPYFNLNHWLNNIGAENKQAQIFANESDEILKKLSLKSSEGGFKITIVWLPEKLHPVCANKLLKLLEEPPERTIFLLVSEKPDMILPTIQSRTQRMNVRKIDEASIDRVLQTKYSIQPADSLSIAHLANGNFIKALETIHLNEENQLFFDLFVSLMRLSYQRKIREMKMWSEQVAGMGRERQKNFLEYCQRMIRENFIFNLHQRDLTYMTISEQNFATRFAPFVNERNVMGIMDELSEAQIHIEQNVNAKMVFFDFSLKMIVLLKQ</sequence>
<gene>
    <name evidence="1" type="primary">dnaX_2</name>
    <name evidence="1" type="ORF">ERS852397_02554</name>
    <name evidence="3" type="ORF">F2Z09_17230</name>
    <name evidence="2" type="ORF">F2Z22_18490</name>
</gene>
<dbReference type="InterPro" id="IPR050238">
    <property type="entry name" value="DNA_Rep/Repair_Clamp_Loader"/>
</dbReference>
<dbReference type="EMBL" id="VWAG01000043">
    <property type="protein sequence ID" value="KAA5253700.1"/>
    <property type="molecule type" value="Genomic_DNA"/>
</dbReference>
<dbReference type="GO" id="GO:0006261">
    <property type="term" value="P:DNA-templated DNA replication"/>
    <property type="evidence" value="ECO:0007669"/>
    <property type="project" value="TreeGrafter"/>
</dbReference>
<dbReference type="AlphaFoldDB" id="A0A174H5G4"/>
<organism evidence="1 4">
    <name type="scientific">Bacteroides finegoldii</name>
    <dbReference type="NCBI Taxonomy" id="338188"/>
    <lineage>
        <taxon>Bacteria</taxon>
        <taxon>Pseudomonadati</taxon>
        <taxon>Bacteroidota</taxon>
        <taxon>Bacteroidia</taxon>
        <taxon>Bacteroidales</taxon>
        <taxon>Bacteroidaceae</taxon>
        <taxon>Bacteroides</taxon>
    </lineage>
</organism>
<dbReference type="Pfam" id="PF13177">
    <property type="entry name" value="DNA_pol3_delta2"/>
    <property type="match status" value="1"/>
</dbReference>
<keyword evidence="6" id="KW-1185">Reference proteome</keyword>
<dbReference type="InterPro" id="IPR027417">
    <property type="entry name" value="P-loop_NTPase"/>
</dbReference>
<dbReference type="GeneID" id="92987640"/>
<evidence type="ECO:0000313" key="5">
    <source>
        <dbReference type="Proteomes" id="UP000421791"/>
    </source>
</evidence>
<accession>A0A174H5G4</accession>
<name>A0A174H5G4_9BACE</name>
<dbReference type="Proteomes" id="UP000421791">
    <property type="component" value="Unassembled WGS sequence"/>
</dbReference>
<dbReference type="Proteomes" id="UP000095517">
    <property type="component" value="Unassembled WGS sequence"/>
</dbReference>
<dbReference type="PANTHER" id="PTHR11669:SF8">
    <property type="entry name" value="DNA POLYMERASE III SUBUNIT DELTA"/>
    <property type="match status" value="1"/>
</dbReference>
<protein>
    <submittedName>
        <fullName evidence="1">DNA polymerase III subunit delta</fullName>
        <ecNumber evidence="1">2.7.7.7</ecNumber>
    </submittedName>
</protein>
<keyword evidence="1" id="KW-0808">Transferase</keyword>